<evidence type="ECO:0000313" key="4">
    <source>
        <dbReference type="Proteomes" id="UP000220527"/>
    </source>
</evidence>
<evidence type="ECO:0000259" key="2">
    <source>
        <dbReference type="Pfam" id="PF01345"/>
    </source>
</evidence>
<feature type="signal peptide" evidence="1">
    <location>
        <begin position="1"/>
        <end position="27"/>
    </location>
</feature>
<comment type="caution">
    <text evidence="3">The sequence shown here is derived from an EMBL/GenBank/DDBJ whole genome shotgun (WGS) entry which is preliminary data.</text>
</comment>
<name>A0A2A6REH6_9CHLR</name>
<dbReference type="SUPFAM" id="SSF82171">
    <property type="entry name" value="DPP6 N-terminal domain-like"/>
    <property type="match status" value="1"/>
</dbReference>
<reference evidence="4" key="1">
    <citation type="submission" date="2017-08" db="EMBL/GenBank/DDBJ databases">
        <authorList>
            <person name="Grouzdev D.S."/>
            <person name="Gaisin V.A."/>
            <person name="Rysina M.S."/>
            <person name="Gorlenko V.M."/>
        </authorList>
    </citation>
    <scope>NUCLEOTIDE SEQUENCE [LARGE SCALE GENOMIC DNA]</scope>
    <source>
        <strain evidence="4">Kir15-3F</strain>
    </source>
</reference>
<dbReference type="SUPFAM" id="SSF110296">
    <property type="entry name" value="Oligoxyloglucan reducing end-specific cellobiohydrolase"/>
    <property type="match status" value="1"/>
</dbReference>
<keyword evidence="4" id="KW-1185">Reference proteome</keyword>
<dbReference type="InterPro" id="IPR001434">
    <property type="entry name" value="OmcB-like_DUF11"/>
</dbReference>
<gene>
    <name evidence="3" type="ORF">CJ255_19985</name>
</gene>
<dbReference type="Proteomes" id="UP000220527">
    <property type="component" value="Unassembled WGS sequence"/>
</dbReference>
<dbReference type="Pfam" id="PF01345">
    <property type="entry name" value="DUF11"/>
    <property type="match status" value="1"/>
</dbReference>
<dbReference type="EMBL" id="NQWI01000161">
    <property type="protein sequence ID" value="PDW00945.1"/>
    <property type="molecule type" value="Genomic_DNA"/>
</dbReference>
<sequence length="1984" mass="211405">MMPHRSFVTFSLALLLLFTMTVRPAAAQVPAYQCNVYGVDPAAPFCLLVPVVDATGAPLPGALVTVTFEDFTLTALARQTVDGPLGEAIAALPLEQLGVLPGDHLDIRVQVGNNEVREIVGFRPDPLTRTFMTAPFSIETPIPPAPIYGRVYELDTESRTPVSGYTLELYRDGLEGDLLDRFEAGDRVDFQLDPGDLPAGTRLWIVATREDHRSLVPFIWQQQPIPMQLALNWPCGGIAPRGSSGKQLPRGSSGKQLPDPFCVIGTATLNGQALEAVEVSAQLLVPLSTSEEFDLSPVITQTRYLSQLELDDPIYLMDIGRLTSLDVISSTVVRFTVRHEALIGSLDLTLADLRIDEYWGARVVPIELRQEHMVSAGMAGGQPSLVAATGSDANQMIYVAARDGLLLRHSPGMTGWLGLLGNRATMRNQPELAALAAYRATSGGDLLIASSLDGALYQSSDYGATWTARTSPVGRVRALTFDAEGTLFVLGDAGLVQVAAAQSHTTSEPMLLWQTATNLPPPPEGTRALAVYGGSLYAGGTQGLFIQQASTLAWVRLRSEAVLALAAEPAQGLLVGTRNGLFATNGARSSWLEQGLPGVVSALASSGTTVWAITAAGLNQREGAAAPWELRAMRDAATPQQGLGTPSIYELRTLGARTYAATQAGVMVSDDGGQNWAAFNPDFTQMVRSLALLPHGPLLAVGPNGLFELTPTSMSPWMLPLSSNLNPATLRVSNDASVLLIGRSGGPGGQLVVRTDNWDILSVGANRGISALEFFPGARGNSSAVIATFGDGLWLWERETGLTPFPALPAPNGGQLSIGAVWISPEPGPCTLAVGTNSANNATPAAIYTRPCDTTSMWAAAQNLVQPDGTAARSVTAMVGSPINNNRLFAATDRGFFQGQVGGTWTRIFGLPIRPLALAASSNYAEDRTLLTGGIQAGVVRLFDASPDLDLRLDCPTQARGATEFTCILTATNQGLLVAAAGNIDVTWGNGLELVMLNGIRRPQPATESLVLTRPLLRAGERRSYNLTFGVAREQRPGRVQVEVQAPAVAEEIFTINNEARARINLDYRDAPDPALVIGGQRMTPLDAVGTLQLFLSNPGTQALTTSVRVTLQLPPSVTLVEAVGATQPTSGTLVWEVEPLPVAGEQVLRLSYRMPTSITTGTQLLVTAGLSYSGDDRELANNQDTVELLPTPSDPEVIVLTNMARLSARGPVADVRSALAAYVSMNGALELPLDEALPCADEPAGLSCAYEAWDASIALLEQSLNAAQPVAEIDQRAQDAVEARNALQAAIVAYVAPQLALLAEAPRYLYIIGDDDVIPYGAAPDLPDNDPLSYPQSYYAMSIPWEDPLFSLFRANHYPTDRVYDALDVTTSRQPGSPHEITAALERYVAQGGTLVLNAGTVSGVAVHLTELVQRELCMMMNERGLALGLGLGQSLACNTIPRSVAAGFPALTSSGRIIQVSDHAAREVIGDATINTIRRNTPGPNALNLILLLGCHSGVTAGSPDEPTLVTELAGLGQPSFGFLNYAYAGTIEEEGAFAYAERLNLYLMDYLLNQEDITLADGLRRALTDYRGVSGLLHSNRHIKTISGIALFGPPDYRLRLPAPSVAASMPAASPAIATNPVPQRELATPGSLLQLSFVHTATTRAEGSYYRSSTDGGSSMLLSDSGLPLQPAVTLPVDPRVGGALIRDAHFEDIMGFDPVIVSGAPINEPQRYSERAYTGGTCDRPVLLHTFTGGDGNSHLLFATGQWHPLGSIQRLIHTMDVELTAKRPGGQPAVFGGRATNCRLNQRVRFNIRDGSGIERVEVVLIEDGRFTAHPMRKTGPRWTATFEAKAWSRYFIQAVGTDGSVTLDTNQGRLYIVPDEHAPCGPECDINSALDDLHPTFLANGEVAMMNYSPTCRYNVGLASYAVYGSGLSNQSLFDSTKKLLQPGATTILRVRLPNCAAQVDTFYGNVISDPAPPRYADRLLASQAISGGYCSR</sequence>
<evidence type="ECO:0000256" key="1">
    <source>
        <dbReference type="SAM" id="SignalP"/>
    </source>
</evidence>
<proteinExistence type="predicted"/>
<accession>A0A2A6REH6</accession>
<feature type="domain" description="DUF11" evidence="2">
    <location>
        <begin position="1094"/>
        <end position="1188"/>
    </location>
</feature>
<protein>
    <recommendedName>
        <fullName evidence="2">DUF11 domain-containing protein</fullName>
    </recommendedName>
</protein>
<keyword evidence="1" id="KW-0732">Signal</keyword>
<organism evidence="3 4">
    <name type="scientific">Candidatus Viridilinea mediisalina</name>
    <dbReference type="NCBI Taxonomy" id="2024553"/>
    <lineage>
        <taxon>Bacteria</taxon>
        <taxon>Bacillati</taxon>
        <taxon>Chloroflexota</taxon>
        <taxon>Chloroflexia</taxon>
        <taxon>Chloroflexales</taxon>
        <taxon>Chloroflexineae</taxon>
        <taxon>Oscillochloridaceae</taxon>
        <taxon>Candidatus Viridilinea</taxon>
    </lineage>
</organism>
<feature type="chain" id="PRO_5012992610" description="DUF11 domain-containing protein" evidence="1">
    <location>
        <begin position="28"/>
        <end position="1984"/>
    </location>
</feature>
<evidence type="ECO:0000313" key="3">
    <source>
        <dbReference type="EMBL" id="PDW00945.1"/>
    </source>
</evidence>